<comment type="caution">
    <text evidence="4">The sequence shown here is derived from an EMBL/GenBank/DDBJ whole genome shotgun (WGS) entry which is preliminary data.</text>
</comment>
<dbReference type="PANTHER" id="PTHR22966">
    <property type="entry name" value="2-AMINOETHANETHIOL DIOXYGENASE"/>
    <property type="match status" value="1"/>
</dbReference>
<keyword evidence="1" id="KW-0479">Metal-binding</keyword>
<keyword evidence="3" id="KW-0408">Iron</keyword>
<accession>A0A4S2KZV6</accession>
<dbReference type="AlphaFoldDB" id="A0A4S2KZV6"/>
<dbReference type="InterPro" id="IPR012864">
    <property type="entry name" value="PCO/ADO"/>
</dbReference>
<dbReference type="Pfam" id="PF07847">
    <property type="entry name" value="PCO_ADO"/>
    <property type="match status" value="1"/>
</dbReference>
<dbReference type="InterPro" id="IPR011051">
    <property type="entry name" value="RmlC_Cupin_sf"/>
</dbReference>
<dbReference type="GO" id="GO:0016702">
    <property type="term" value="F:oxidoreductase activity, acting on single donors with incorporation of molecular oxygen, incorporation of two atoms of oxygen"/>
    <property type="evidence" value="ECO:0007669"/>
    <property type="project" value="InterPro"/>
</dbReference>
<evidence type="ECO:0000313" key="5">
    <source>
        <dbReference type="Proteomes" id="UP000310200"/>
    </source>
</evidence>
<dbReference type="STRING" id="300112.A0A4S2KZV6"/>
<dbReference type="GO" id="GO:0005739">
    <property type="term" value="C:mitochondrion"/>
    <property type="evidence" value="ECO:0007669"/>
    <property type="project" value="TreeGrafter"/>
</dbReference>
<reference evidence="4 5" key="1">
    <citation type="journal article" date="2019" name="Philos. Trans. R. Soc. Lond., B, Biol. Sci.">
        <title>Ant behaviour and brain gene expression of defending hosts depend on the ecological success of the intruding social parasite.</title>
        <authorList>
            <person name="Kaur R."/>
            <person name="Stoldt M."/>
            <person name="Jongepier E."/>
            <person name="Feldmeyer B."/>
            <person name="Menzel F."/>
            <person name="Bornberg-Bauer E."/>
            <person name="Foitzik S."/>
        </authorList>
    </citation>
    <scope>NUCLEOTIDE SEQUENCE [LARGE SCALE GENOMIC DNA]</scope>
    <source>
        <tissue evidence="4">Whole body</tissue>
    </source>
</reference>
<evidence type="ECO:0000256" key="1">
    <source>
        <dbReference type="ARBA" id="ARBA00022723"/>
    </source>
</evidence>
<protein>
    <submittedName>
        <fullName evidence="4">2-aminoethanethiol dioxygenase</fullName>
    </submittedName>
</protein>
<organism evidence="4 5">
    <name type="scientific">Temnothorax longispinosus</name>
    <dbReference type="NCBI Taxonomy" id="300112"/>
    <lineage>
        <taxon>Eukaryota</taxon>
        <taxon>Metazoa</taxon>
        <taxon>Ecdysozoa</taxon>
        <taxon>Arthropoda</taxon>
        <taxon>Hexapoda</taxon>
        <taxon>Insecta</taxon>
        <taxon>Pterygota</taxon>
        <taxon>Neoptera</taxon>
        <taxon>Endopterygota</taxon>
        <taxon>Hymenoptera</taxon>
        <taxon>Apocrita</taxon>
        <taxon>Aculeata</taxon>
        <taxon>Formicoidea</taxon>
        <taxon>Formicidae</taxon>
        <taxon>Myrmicinae</taxon>
        <taxon>Temnothorax</taxon>
    </lineage>
</organism>
<name>A0A4S2KZV6_9HYME</name>
<keyword evidence="4" id="KW-0223">Dioxygenase</keyword>
<proteinExistence type="predicted"/>
<dbReference type="CDD" id="cd20289">
    <property type="entry name" value="cupin_ADO"/>
    <property type="match status" value="1"/>
</dbReference>
<evidence type="ECO:0000256" key="2">
    <source>
        <dbReference type="ARBA" id="ARBA00023002"/>
    </source>
</evidence>
<dbReference type="Proteomes" id="UP000310200">
    <property type="component" value="Unassembled WGS sequence"/>
</dbReference>
<keyword evidence="2" id="KW-0560">Oxidoreductase</keyword>
<dbReference type="PANTHER" id="PTHR22966:SF61">
    <property type="entry name" value="2-AMINOETHANETHIOL DIOXYGENASE"/>
    <property type="match status" value="1"/>
</dbReference>
<evidence type="ECO:0000256" key="3">
    <source>
        <dbReference type="ARBA" id="ARBA00023004"/>
    </source>
</evidence>
<dbReference type="InterPro" id="IPR014710">
    <property type="entry name" value="RmlC-like_jellyroll"/>
</dbReference>
<evidence type="ECO:0000313" key="4">
    <source>
        <dbReference type="EMBL" id="TGZ53728.1"/>
    </source>
</evidence>
<dbReference type="GO" id="GO:0046872">
    <property type="term" value="F:metal ion binding"/>
    <property type="evidence" value="ECO:0007669"/>
    <property type="project" value="UniProtKB-KW"/>
</dbReference>
<keyword evidence="5" id="KW-1185">Reference proteome</keyword>
<sequence>MASAIEVLGKQAMKTFSDRRLCQKNLEKLLSLLNKITAEDVKLDKNILDYVSRQPAPMCVMDIFENKDITIAIFILKHGVRMPMHDHPGMHGLLKVISGMVELSSYSLKTKSDHVIKAKEEIAAVRHRPDYLHSNSPACTFTPTEKNFHEILCVEGPAAFLDILSPPYDVDEFGKGTRPCTFFKTVKSKLCTDVTDIIEEVQLTVVENLPDFYSSSLEYRGPPLKNHCT</sequence>
<dbReference type="EMBL" id="QBLH01000962">
    <property type="protein sequence ID" value="TGZ53728.1"/>
    <property type="molecule type" value="Genomic_DNA"/>
</dbReference>
<gene>
    <name evidence="4" type="ORF">DBV15_06471</name>
</gene>
<dbReference type="SUPFAM" id="SSF51182">
    <property type="entry name" value="RmlC-like cupins"/>
    <property type="match status" value="1"/>
</dbReference>
<dbReference type="Gene3D" id="2.60.120.10">
    <property type="entry name" value="Jelly Rolls"/>
    <property type="match status" value="1"/>
</dbReference>